<dbReference type="Proteomes" id="UP000430975">
    <property type="component" value="Unassembled WGS sequence"/>
</dbReference>
<dbReference type="InterPro" id="IPR012337">
    <property type="entry name" value="RNaseH-like_sf"/>
</dbReference>
<name>A0A6I2GIE4_9LACT</name>
<dbReference type="Pfam" id="PF13276">
    <property type="entry name" value="HTH_21"/>
    <property type="match status" value="1"/>
</dbReference>
<dbReference type="InterPro" id="IPR048020">
    <property type="entry name" value="Transpos_IS3"/>
</dbReference>
<dbReference type="Pfam" id="PF13333">
    <property type="entry name" value="rve_2"/>
    <property type="match status" value="1"/>
</dbReference>
<dbReference type="PANTHER" id="PTHR46889">
    <property type="entry name" value="TRANSPOSASE INSF FOR INSERTION SEQUENCE IS3B-RELATED"/>
    <property type="match status" value="1"/>
</dbReference>
<dbReference type="SUPFAM" id="SSF53098">
    <property type="entry name" value="Ribonuclease H-like"/>
    <property type="match status" value="1"/>
</dbReference>
<comment type="function">
    <text evidence="1">Involved in the transposition of the insertion sequence.</text>
</comment>
<feature type="domain" description="Integrase catalytic" evidence="2">
    <location>
        <begin position="210"/>
        <end position="370"/>
    </location>
</feature>
<dbReference type="AlphaFoldDB" id="A0A6I2GIE4"/>
<dbReference type="InterPro" id="IPR025948">
    <property type="entry name" value="HTH-like_dom"/>
</dbReference>
<protein>
    <submittedName>
        <fullName evidence="3">IS3 family transposase</fullName>
    </submittedName>
</protein>
<evidence type="ECO:0000313" key="3">
    <source>
        <dbReference type="EMBL" id="MRI86494.1"/>
    </source>
</evidence>
<dbReference type="EMBL" id="WJQS01000018">
    <property type="protein sequence ID" value="MRI86494.1"/>
    <property type="molecule type" value="Genomic_DNA"/>
</dbReference>
<dbReference type="InterPro" id="IPR001584">
    <property type="entry name" value="Integrase_cat-core"/>
</dbReference>
<gene>
    <name evidence="3" type="ORF">GIY09_11625</name>
</gene>
<dbReference type="InterPro" id="IPR036397">
    <property type="entry name" value="RNaseH_sf"/>
</dbReference>
<keyword evidence="4" id="KW-1185">Reference proteome</keyword>
<dbReference type="NCBIfam" id="NF033516">
    <property type="entry name" value="transpos_IS3"/>
    <property type="match status" value="1"/>
</dbReference>
<dbReference type="GO" id="GO:0003677">
    <property type="term" value="F:DNA binding"/>
    <property type="evidence" value="ECO:0007669"/>
    <property type="project" value="InterPro"/>
</dbReference>
<dbReference type="Pfam" id="PF00665">
    <property type="entry name" value="rve"/>
    <property type="match status" value="1"/>
</dbReference>
<dbReference type="InterPro" id="IPR002514">
    <property type="entry name" value="Transposase_8"/>
</dbReference>
<evidence type="ECO:0000256" key="1">
    <source>
        <dbReference type="ARBA" id="ARBA00002286"/>
    </source>
</evidence>
<dbReference type="PANTHER" id="PTHR46889:SF4">
    <property type="entry name" value="TRANSPOSASE INSO FOR INSERTION SEQUENCE ELEMENT IS911B-RELATED"/>
    <property type="match status" value="1"/>
</dbReference>
<dbReference type="GO" id="GO:0004803">
    <property type="term" value="F:transposase activity"/>
    <property type="evidence" value="ECO:0007669"/>
    <property type="project" value="InterPro"/>
</dbReference>
<comment type="caution">
    <text evidence="3">The sequence shown here is derived from an EMBL/GenBank/DDBJ whole genome shotgun (WGS) entry which is preliminary data.</text>
</comment>
<dbReference type="InterPro" id="IPR009057">
    <property type="entry name" value="Homeodomain-like_sf"/>
</dbReference>
<dbReference type="GO" id="GO:0015074">
    <property type="term" value="P:DNA integration"/>
    <property type="evidence" value="ECO:0007669"/>
    <property type="project" value="InterPro"/>
</dbReference>
<evidence type="ECO:0000313" key="4">
    <source>
        <dbReference type="Proteomes" id="UP000430975"/>
    </source>
</evidence>
<dbReference type="PROSITE" id="PS50994">
    <property type="entry name" value="INTEGRASE"/>
    <property type="match status" value="1"/>
</dbReference>
<accession>A0A6I2GIE4</accession>
<proteinExistence type="predicted"/>
<dbReference type="SUPFAM" id="SSF46689">
    <property type="entry name" value="Homeodomain-like"/>
    <property type="match status" value="1"/>
</dbReference>
<dbReference type="GO" id="GO:0006313">
    <property type="term" value="P:DNA transposition"/>
    <property type="evidence" value="ECO:0007669"/>
    <property type="project" value="InterPro"/>
</dbReference>
<dbReference type="RefSeq" id="WP_153864143.1">
    <property type="nucleotide sequence ID" value="NZ_WJQS01000018.1"/>
</dbReference>
<dbReference type="Gene3D" id="3.30.420.10">
    <property type="entry name" value="Ribonuclease H-like superfamily/Ribonuclease H"/>
    <property type="match status" value="1"/>
</dbReference>
<organism evidence="3 4">
    <name type="scientific">Fundicoccus ignavus</name>
    <dbReference type="NCBI Taxonomy" id="2664442"/>
    <lineage>
        <taxon>Bacteria</taxon>
        <taxon>Bacillati</taxon>
        <taxon>Bacillota</taxon>
        <taxon>Bacilli</taxon>
        <taxon>Lactobacillales</taxon>
        <taxon>Aerococcaceae</taxon>
        <taxon>Fundicoccus</taxon>
    </lineage>
</organism>
<dbReference type="InterPro" id="IPR050900">
    <property type="entry name" value="Transposase_IS3/IS150/IS904"/>
</dbReference>
<dbReference type="Pfam" id="PF01527">
    <property type="entry name" value="HTH_Tnp_1"/>
    <property type="match status" value="1"/>
</dbReference>
<reference evidence="3 4" key="1">
    <citation type="submission" date="2019-11" db="EMBL/GenBank/DDBJ databases">
        <title>Characterisation of Fundicoccus ignavus gen. nov. sp. nov., a novel genus of the family Aerococcaceae isolated from bulk tank milk.</title>
        <authorList>
            <person name="Siebert A."/>
            <person name="Huptas C."/>
            <person name="Wenning M."/>
            <person name="Scherer S."/>
            <person name="Doll E.V."/>
        </authorList>
    </citation>
    <scope>NUCLEOTIDE SEQUENCE [LARGE SCALE GENOMIC DNA]</scope>
    <source>
        <strain evidence="3 4">WS4759</strain>
    </source>
</reference>
<sequence length="370" mass="42687">MTAKRVRRTFTPEFNSQVARLYESGNPRTDILREYDLTASAFDKWVKQSQASGSFKEKVKRTPEEEELIKLRKENQRLMMENDKFKASRADHGTKVDVIRNNAHKYSVSAMCEVLGIARSTYYYESKKEPENDSLNKEIIKVFKASRNNYGTRKLKIELEKKGLIVSRRRIDRIMKEEGLVSSYTVAQFKPFKSKVNEDAIKNILNRAFDYQAELAVVVSDLTYVRVNGKWHYVCLFVDLFNREIIGHSAGANKTAELVYKALSSISRPFHLIETFHTDRGSEFKNQLLDDALETFGIQRSLSMKGCPYDNAVAEAMFKVVKTEFTNGACFSSLDQLELELNDDVNWFNNIRIHGTLGYKSPVEYRLQTL</sequence>
<evidence type="ECO:0000259" key="2">
    <source>
        <dbReference type="PROSITE" id="PS50994"/>
    </source>
</evidence>